<keyword evidence="4" id="KW-0547">Nucleotide-binding</keyword>
<comment type="catalytic activity">
    <reaction evidence="1">
        <text>2 ATP = 3',3'-c-di-AMP + 2 diphosphate</text>
        <dbReference type="Rhea" id="RHEA:35655"/>
        <dbReference type="ChEBI" id="CHEBI:30616"/>
        <dbReference type="ChEBI" id="CHEBI:33019"/>
        <dbReference type="ChEBI" id="CHEBI:71500"/>
        <dbReference type="EC" id="2.7.7.85"/>
    </reaction>
</comment>
<keyword evidence="5" id="KW-0067">ATP-binding</keyword>
<dbReference type="SUPFAM" id="SSF143597">
    <property type="entry name" value="YojJ-like"/>
    <property type="match status" value="1"/>
</dbReference>
<evidence type="ECO:0000256" key="5">
    <source>
        <dbReference type="ARBA" id="ARBA00022840"/>
    </source>
</evidence>
<dbReference type="InterPro" id="IPR050338">
    <property type="entry name" value="DisA"/>
</dbReference>
<evidence type="ECO:0000313" key="9">
    <source>
        <dbReference type="Proteomes" id="UP000176651"/>
    </source>
</evidence>
<dbReference type="Gene3D" id="3.40.1700.10">
    <property type="entry name" value="DNA integrity scanning protein, DisA, N-terminal domain"/>
    <property type="match status" value="1"/>
</dbReference>
<dbReference type="EMBL" id="META01000001">
    <property type="protein sequence ID" value="OGB74511.1"/>
    <property type="molecule type" value="Genomic_DNA"/>
</dbReference>
<dbReference type="InterPro" id="IPR003390">
    <property type="entry name" value="DNA_integrity_scan_DisA_N"/>
</dbReference>
<dbReference type="GO" id="GO:0004016">
    <property type="term" value="F:adenylate cyclase activity"/>
    <property type="evidence" value="ECO:0007669"/>
    <property type="project" value="TreeGrafter"/>
</dbReference>
<dbReference type="AlphaFoldDB" id="A0A1F4NST6"/>
<dbReference type="GO" id="GO:0106408">
    <property type="term" value="F:diadenylate cyclase activity"/>
    <property type="evidence" value="ECO:0007669"/>
    <property type="project" value="UniProtKB-EC"/>
</dbReference>
<feature type="transmembrane region" description="Helical" evidence="6">
    <location>
        <begin position="81"/>
        <end position="103"/>
    </location>
</feature>
<sequence>MSFEAIQNYFVDGWQILVDQAQLSVSNFATVFNLVTALDILFLLLILWWLWTKIRKTNLVRVLPAFLALLVILLVSKLLGFIALFYVSAVLLVVLLVAAVLIYNQELQQIVELSLNGRKNEQKVKTLSQHERADFVRELADTIITLAKSKTPALLVIRVTKPISRLVENGTPLYTPLKKEFVLDIFSRRSRLSNGAMIIDNGMVAAVGSTLTLAAPKRFVFSLSNPAIKQVAMHWEAIVVITHKHTDTLSLLHKDQSYSKLTAGSLERVIKNILIAKQ</sequence>
<evidence type="ECO:0000256" key="6">
    <source>
        <dbReference type="SAM" id="Phobius"/>
    </source>
</evidence>
<protein>
    <recommendedName>
        <fullName evidence="7">DAC domain-containing protein</fullName>
    </recommendedName>
</protein>
<dbReference type="Proteomes" id="UP000176651">
    <property type="component" value="Unassembled WGS sequence"/>
</dbReference>
<keyword evidence="6" id="KW-1133">Transmembrane helix</keyword>
<dbReference type="STRING" id="1798535.A2V68_02775"/>
<comment type="caution">
    <text evidence="8">The sequence shown here is derived from an EMBL/GenBank/DDBJ whole genome shotgun (WGS) entry which is preliminary data.</text>
</comment>
<feature type="transmembrane region" description="Helical" evidence="6">
    <location>
        <begin position="58"/>
        <end position="75"/>
    </location>
</feature>
<feature type="domain" description="DAC" evidence="7">
    <location>
        <begin position="104"/>
        <end position="263"/>
    </location>
</feature>
<keyword evidence="2" id="KW-0808">Transferase</keyword>
<keyword evidence="6" id="KW-0472">Membrane</keyword>
<gene>
    <name evidence="8" type="ORF">A2V68_02775</name>
</gene>
<keyword evidence="6" id="KW-0812">Transmembrane</keyword>
<keyword evidence="3" id="KW-0548">Nucleotidyltransferase</keyword>
<dbReference type="PANTHER" id="PTHR34185:SF1">
    <property type="entry name" value="DIADENYLATE CYCLASE"/>
    <property type="match status" value="1"/>
</dbReference>
<dbReference type="GO" id="GO:0005524">
    <property type="term" value="F:ATP binding"/>
    <property type="evidence" value="ECO:0007669"/>
    <property type="project" value="UniProtKB-KW"/>
</dbReference>
<evidence type="ECO:0000256" key="4">
    <source>
        <dbReference type="ARBA" id="ARBA00022741"/>
    </source>
</evidence>
<name>A0A1F4NST6_UNCK3</name>
<dbReference type="PROSITE" id="PS51794">
    <property type="entry name" value="DAC"/>
    <property type="match status" value="1"/>
</dbReference>
<reference evidence="8 9" key="1">
    <citation type="journal article" date="2016" name="Nat. Commun.">
        <title>Thousands of microbial genomes shed light on interconnected biogeochemical processes in an aquifer system.</title>
        <authorList>
            <person name="Anantharaman K."/>
            <person name="Brown C.T."/>
            <person name="Hug L.A."/>
            <person name="Sharon I."/>
            <person name="Castelle C.J."/>
            <person name="Probst A.J."/>
            <person name="Thomas B.C."/>
            <person name="Singh A."/>
            <person name="Wilkins M.J."/>
            <person name="Karaoz U."/>
            <person name="Brodie E.L."/>
            <person name="Williams K.H."/>
            <person name="Hubbard S.S."/>
            <person name="Banfield J.F."/>
        </authorList>
    </citation>
    <scope>NUCLEOTIDE SEQUENCE [LARGE SCALE GENOMIC DNA]</scope>
</reference>
<feature type="transmembrane region" description="Helical" evidence="6">
    <location>
        <begin position="31"/>
        <end position="51"/>
    </location>
</feature>
<evidence type="ECO:0000256" key="1">
    <source>
        <dbReference type="ARBA" id="ARBA00000877"/>
    </source>
</evidence>
<evidence type="ECO:0000256" key="3">
    <source>
        <dbReference type="ARBA" id="ARBA00022695"/>
    </source>
</evidence>
<organism evidence="8 9">
    <name type="scientific">candidate division Kazan bacterium RBG_13_50_9</name>
    <dbReference type="NCBI Taxonomy" id="1798535"/>
    <lineage>
        <taxon>Bacteria</taxon>
        <taxon>Bacteria division Kazan-3B-28</taxon>
    </lineage>
</organism>
<dbReference type="InterPro" id="IPR036888">
    <property type="entry name" value="DNA_integrity_DisA_N_sf"/>
</dbReference>
<proteinExistence type="predicted"/>
<dbReference type="PANTHER" id="PTHR34185">
    <property type="entry name" value="DIADENYLATE CYCLASE"/>
    <property type="match status" value="1"/>
</dbReference>
<evidence type="ECO:0000256" key="2">
    <source>
        <dbReference type="ARBA" id="ARBA00022679"/>
    </source>
</evidence>
<evidence type="ECO:0000259" key="7">
    <source>
        <dbReference type="PROSITE" id="PS51794"/>
    </source>
</evidence>
<accession>A0A1F4NST6</accession>
<dbReference type="Pfam" id="PF02457">
    <property type="entry name" value="DAC"/>
    <property type="match status" value="1"/>
</dbReference>
<evidence type="ECO:0000313" key="8">
    <source>
        <dbReference type="EMBL" id="OGB74511.1"/>
    </source>
</evidence>